<organism evidence="1 2">
    <name type="scientific">Gossypium raimondii</name>
    <name type="common">Peruvian cotton</name>
    <name type="synonym">Gossypium klotzschianum subsp. raimondii</name>
    <dbReference type="NCBI Taxonomy" id="29730"/>
    <lineage>
        <taxon>Eukaryota</taxon>
        <taxon>Viridiplantae</taxon>
        <taxon>Streptophyta</taxon>
        <taxon>Embryophyta</taxon>
        <taxon>Tracheophyta</taxon>
        <taxon>Spermatophyta</taxon>
        <taxon>Magnoliopsida</taxon>
        <taxon>eudicotyledons</taxon>
        <taxon>Gunneridae</taxon>
        <taxon>Pentapetalae</taxon>
        <taxon>rosids</taxon>
        <taxon>malvids</taxon>
        <taxon>Malvales</taxon>
        <taxon>Malvaceae</taxon>
        <taxon>Malvoideae</taxon>
        <taxon>Gossypium</taxon>
    </lineage>
</organism>
<gene>
    <name evidence="1" type="ORF">Gorai_019203</name>
</gene>
<name>A0A7J8PMS2_GOSRA</name>
<sequence>MSRLHLWSRLGLFLKRFNLQRRWVFGGLNSKHICRLGNRAGHLMAKEGFHWQCNSWWVEDGPVTIHDVVHVEFLHVRRVVSPQSR</sequence>
<evidence type="ECO:0000313" key="2">
    <source>
        <dbReference type="Proteomes" id="UP000593578"/>
    </source>
</evidence>
<dbReference type="EMBL" id="JABEZZ010000007">
    <property type="protein sequence ID" value="MBA0590498.1"/>
    <property type="molecule type" value="Genomic_DNA"/>
</dbReference>
<dbReference type="AlphaFoldDB" id="A0A7J8PMS2"/>
<accession>A0A7J8PMS2</accession>
<evidence type="ECO:0000313" key="1">
    <source>
        <dbReference type="EMBL" id="MBA0590498.1"/>
    </source>
</evidence>
<reference evidence="1 2" key="1">
    <citation type="journal article" date="2019" name="Genome Biol. Evol.">
        <title>Insights into the evolution of the New World diploid cottons (Gossypium, subgenus Houzingenia) based on genome sequencing.</title>
        <authorList>
            <person name="Grover C.E."/>
            <person name="Arick M.A. 2nd"/>
            <person name="Thrash A."/>
            <person name="Conover J.L."/>
            <person name="Sanders W.S."/>
            <person name="Peterson D.G."/>
            <person name="Frelichowski J.E."/>
            <person name="Scheffler J.A."/>
            <person name="Scheffler B.E."/>
            <person name="Wendel J.F."/>
        </authorList>
    </citation>
    <scope>NUCLEOTIDE SEQUENCE [LARGE SCALE GENOMIC DNA]</scope>
    <source>
        <strain evidence="1">8</strain>
        <tissue evidence="1">Leaf</tissue>
    </source>
</reference>
<comment type="caution">
    <text evidence="1">The sequence shown here is derived from an EMBL/GenBank/DDBJ whole genome shotgun (WGS) entry which is preliminary data.</text>
</comment>
<dbReference type="Proteomes" id="UP000593578">
    <property type="component" value="Unassembled WGS sequence"/>
</dbReference>
<protein>
    <submittedName>
        <fullName evidence="1">Uncharacterized protein</fullName>
    </submittedName>
</protein>
<proteinExistence type="predicted"/>